<reference evidence="1" key="1">
    <citation type="submission" date="2016-09" db="EMBL/GenBank/DDBJ databases">
        <title>Draft genome of thermotolerant cyanobacterium Desertifilum sp. strain IPPAS B-1220.</title>
        <authorList>
            <person name="Sinetova M.A."/>
            <person name="Bolakhan K."/>
            <person name="Zayadan B.K."/>
            <person name="Mironov K.S."/>
            <person name="Ustinova V."/>
            <person name="Kupriyanova E.V."/>
            <person name="Sidorov R.A."/>
            <person name="Skrypnik A.N."/>
            <person name="Gogoleva N.E."/>
            <person name="Gogolev Y.V."/>
            <person name="Los D.A."/>
        </authorList>
    </citation>
    <scope>NUCLEOTIDE SEQUENCE [LARGE SCALE GENOMIC DNA]</scope>
    <source>
        <strain evidence="1">IPPAS B-1220</strain>
    </source>
</reference>
<dbReference type="STRING" id="1781255.BH720_13695"/>
<organism evidence="1">
    <name type="scientific">Desertifilum tharense IPPAS B-1220</name>
    <dbReference type="NCBI Taxonomy" id="1781255"/>
    <lineage>
        <taxon>Bacteria</taxon>
        <taxon>Bacillati</taxon>
        <taxon>Cyanobacteriota</taxon>
        <taxon>Cyanophyceae</taxon>
        <taxon>Desertifilales</taxon>
        <taxon>Desertifilaceae</taxon>
        <taxon>Desertifilum</taxon>
    </lineage>
</organism>
<dbReference type="PANTHER" id="PTHR39337">
    <property type="entry name" value="BLR5642 PROTEIN"/>
    <property type="match status" value="1"/>
</dbReference>
<protein>
    <recommendedName>
        <fullName evidence="2">DUF488 domain-containing protein</fullName>
    </recommendedName>
</protein>
<name>A0A1E5QJ40_9CYAN</name>
<proteinExistence type="predicted"/>
<dbReference type="RefSeq" id="WP_069967778.1">
    <property type="nucleotide sequence ID" value="NZ_CM124774.1"/>
</dbReference>
<dbReference type="PANTHER" id="PTHR39337:SF1">
    <property type="entry name" value="BLR5642 PROTEIN"/>
    <property type="match status" value="1"/>
</dbReference>
<accession>A0A1E5QJ40</accession>
<evidence type="ECO:0008006" key="2">
    <source>
        <dbReference type="Google" id="ProtNLM"/>
    </source>
</evidence>
<dbReference type="OrthoDB" id="9789109at2"/>
<dbReference type="AlphaFoldDB" id="A0A1E5QJ40"/>
<dbReference type="EMBL" id="MJGC01000064">
    <property type="protein sequence ID" value="OEJ74621.1"/>
    <property type="molecule type" value="Genomic_DNA"/>
</dbReference>
<sequence>MELYTIGHSNHSIETLIGLLKQHDIAALADVRSHPYSRYLPHFNQASLKSSLQTAGIQYVFLGQELGARPSDPECYIEGKALYEKIAATELFAQGIQRLLKGAERYKIALMCAEKDPITCHRAILVCPHLRSLNLPIQHILKDGSLESHEQLESRLLKLHGLESFEASKPLQLSLFSLEEPSNIPLKQRSREELLQEAYQKQGEQIAYVEKSQSHNE</sequence>
<dbReference type="InterPro" id="IPR007438">
    <property type="entry name" value="DUF488"/>
</dbReference>
<dbReference type="Pfam" id="PF04343">
    <property type="entry name" value="DUF488"/>
    <property type="match status" value="1"/>
</dbReference>
<gene>
    <name evidence="1" type="ORF">BH720_13695</name>
</gene>
<evidence type="ECO:0000313" key="1">
    <source>
        <dbReference type="EMBL" id="OEJ74621.1"/>
    </source>
</evidence>
<comment type="caution">
    <text evidence="1">The sequence shown here is derived from an EMBL/GenBank/DDBJ whole genome shotgun (WGS) entry which is preliminary data.</text>
</comment>